<feature type="domain" description="Histidine kinase" evidence="8">
    <location>
        <begin position="250"/>
        <end position="455"/>
    </location>
</feature>
<dbReference type="InterPro" id="IPR036641">
    <property type="entry name" value="HPT_dom_sf"/>
</dbReference>
<dbReference type="Pfam" id="PF01584">
    <property type="entry name" value="CheW"/>
    <property type="match status" value="2"/>
</dbReference>
<evidence type="ECO:0000313" key="11">
    <source>
        <dbReference type="EMBL" id="VTR95764.1"/>
    </source>
</evidence>
<gene>
    <name evidence="11" type="ORF">SOIL9_19500</name>
</gene>
<evidence type="ECO:0000256" key="2">
    <source>
        <dbReference type="ARBA" id="ARBA00012438"/>
    </source>
</evidence>
<reference evidence="11 12" key="1">
    <citation type="submission" date="2019-05" db="EMBL/GenBank/DDBJ databases">
        <authorList>
            <consortium name="Science for Life Laboratories"/>
        </authorList>
    </citation>
    <scope>NUCLEOTIDE SEQUENCE [LARGE SCALE GENOMIC DNA]</scope>
    <source>
        <strain evidence="11">Soil9</strain>
    </source>
</reference>
<dbReference type="Gene3D" id="2.30.30.40">
    <property type="entry name" value="SH3 Domains"/>
    <property type="match status" value="1"/>
</dbReference>
<dbReference type="Pfam" id="PF02895">
    <property type="entry name" value="H-kinase_dim"/>
    <property type="match status" value="1"/>
</dbReference>
<dbReference type="InterPro" id="IPR002545">
    <property type="entry name" value="CheW-lke_dom"/>
</dbReference>
<dbReference type="SMART" id="SM00387">
    <property type="entry name" value="HATPase_c"/>
    <property type="match status" value="1"/>
</dbReference>
<dbReference type="GO" id="GO:0005737">
    <property type="term" value="C:cytoplasm"/>
    <property type="evidence" value="ECO:0007669"/>
    <property type="project" value="InterPro"/>
</dbReference>
<evidence type="ECO:0000313" key="12">
    <source>
        <dbReference type="Proteomes" id="UP000464178"/>
    </source>
</evidence>
<feature type="region of interest" description="Disordered" evidence="7">
    <location>
        <begin position="169"/>
        <end position="207"/>
    </location>
</feature>
<dbReference type="InterPro" id="IPR036097">
    <property type="entry name" value="HisK_dim/P_sf"/>
</dbReference>
<dbReference type="CDD" id="cd16916">
    <property type="entry name" value="HATPase_CheA-like"/>
    <property type="match status" value="1"/>
</dbReference>
<dbReference type="GO" id="GO:0000155">
    <property type="term" value="F:phosphorelay sensor kinase activity"/>
    <property type="evidence" value="ECO:0007669"/>
    <property type="project" value="InterPro"/>
</dbReference>
<dbReference type="PROSITE" id="PS50851">
    <property type="entry name" value="CHEW"/>
    <property type="match status" value="2"/>
</dbReference>
<keyword evidence="5 11" id="KW-0418">Kinase</keyword>
<dbReference type="InterPro" id="IPR003594">
    <property type="entry name" value="HATPase_dom"/>
</dbReference>
<evidence type="ECO:0000256" key="3">
    <source>
        <dbReference type="ARBA" id="ARBA00022553"/>
    </source>
</evidence>
<name>A0A6P2D6K5_9BACT</name>
<dbReference type="Gene3D" id="2.40.50.180">
    <property type="entry name" value="CheA-289, Domain 4"/>
    <property type="match status" value="1"/>
</dbReference>
<dbReference type="Pfam" id="PF02518">
    <property type="entry name" value="HATPase_c"/>
    <property type="match status" value="1"/>
</dbReference>
<dbReference type="SMART" id="SM01231">
    <property type="entry name" value="H-kinase_dim"/>
    <property type="match status" value="1"/>
</dbReference>
<dbReference type="EC" id="2.7.13.3" evidence="2"/>
<dbReference type="CDD" id="cd00731">
    <property type="entry name" value="CheA_reg"/>
    <property type="match status" value="1"/>
</dbReference>
<keyword evidence="12" id="KW-1185">Reference proteome</keyword>
<dbReference type="SMART" id="SM00260">
    <property type="entry name" value="CheW"/>
    <property type="match status" value="1"/>
</dbReference>
<organism evidence="11 12">
    <name type="scientific">Gemmata massiliana</name>
    <dbReference type="NCBI Taxonomy" id="1210884"/>
    <lineage>
        <taxon>Bacteria</taxon>
        <taxon>Pseudomonadati</taxon>
        <taxon>Planctomycetota</taxon>
        <taxon>Planctomycetia</taxon>
        <taxon>Gemmatales</taxon>
        <taxon>Gemmataceae</taxon>
        <taxon>Gemmata</taxon>
    </lineage>
</organism>
<dbReference type="InterPro" id="IPR004105">
    <property type="entry name" value="CheA-like_dim"/>
</dbReference>
<dbReference type="PANTHER" id="PTHR43395">
    <property type="entry name" value="SENSOR HISTIDINE KINASE CHEA"/>
    <property type="match status" value="1"/>
</dbReference>
<dbReference type="EMBL" id="LR593886">
    <property type="protein sequence ID" value="VTR95764.1"/>
    <property type="molecule type" value="Genomic_DNA"/>
</dbReference>
<dbReference type="Gene3D" id="1.20.120.160">
    <property type="entry name" value="HPT domain"/>
    <property type="match status" value="1"/>
</dbReference>
<dbReference type="KEGG" id="gms:SOIL9_19500"/>
<accession>A0A6P2D6K5</accession>
<dbReference type="SMART" id="SM00073">
    <property type="entry name" value="HPT"/>
    <property type="match status" value="1"/>
</dbReference>
<dbReference type="CDD" id="cd00088">
    <property type="entry name" value="HPT"/>
    <property type="match status" value="1"/>
</dbReference>
<dbReference type="SUPFAM" id="SSF55874">
    <property type="entry name" value="ATPase domain of HSP90 chaperone/DNA topoisomerase II/histidine kinase"/>
    <property type="match status" value="1"/>
</dbReference>
<dbReference type="InterPro" id="IPR036890">
    <property type="entry name" value="HATPase_C_sf"/>
</dbReference>
<evidence type="ECO:0000259" key="10">
    <source>
        <dbReference type="PROSITE" id="PS50894"/>
    </source>
</evidence>
<dbReference type="FunFam" id="3.30.565.10:FF:000016">
    <property type="entry name" value="Chemotaxis protein CheA, putative"/>
    <property type="match status" value="1"/>
</dbReference>
<dbReference type="InterPro" id="IPR004358">
    <property type="entry name" value="Sig_transdc_His_kin-like_C"/>
</dbReference>
<dbReference type="InterPro" id="IPR051315">
    <property type="entry name" value="Bact_Chemotaxis_CheA"/>
</dbReference>
<dbReference type="InterPro" id="IPR005467">
    <property type="entry name" value="His_kinase_dom"/>
</dbReference>
<dbReference type="RefSeq" id="WP_162670135.1">
    <property type="nucleotide sequence ID" value="NZ_LR593886.1"/>
</dbReference>
<keyword evidence="4" id="KW-0808">Transferase</keyword>
<keyword evidence="3 6" id="KW-0597">Phosphoprotein</keyword>
<dbReference type="PANTHER" id="PTHR43395:SF1">
    <property type="entry name" value="CHEMOTAXIS PROTEIN CHEA"/>
    <property type="match status" value="1"/>
</dbReference>
<feature type="compositionally biased region" description="Pro residues" evidence="7">
    <location>
        <begin position="169"/>
        <end position="193"/>
    </location>
</feature>
<protein>
    <recommendedName>
        <fullName evidence="2">histidine kinase</fullName>
        <ecNumber evidence="2">2.7.13.3</ecNumber>
    </recommendedName>
</protein>
<feature type="domain" description="HPt" evidence="10">
    <location>
        <begin position="1"/>
        <end position="101"/>
    </location>
</feature>
<dbReference type="Gene3D" id="1.10.287.560">
    <property type="entry name" value="Histidine kinase CheA-like, homodimeric domain"/>
    <property type="match status" value="1"/>
</dbReference>
<dbReference type="SUPFAM" id="SSF47226">
    <property type="entry name" value="Histidine-containing phosphotransfer domain, HPT domain"/>
    <property type="match status" value="1"/>
</dbReference>
<dbReference type="PROSITE" id="PS50109">
    <property type="entry name" value="HIS_KIN"/>
    <property type="match status" value="1"/>
</dbReference>
<evidence type="ECO:0000256" key="6">
    <source>
        <dbReference type="PROSITE-ProRule" id="PRU00110"/>
    </source>
</evidence>
<proteinExistence type="predicted"/>
<evidence type="ECO:0000256" key="4">
    <source>
        <dbReference type="ARBA" id="ARBA00022679"/>
    </source>
</evidence>
<evidence type="ECO:0000256" key="7">
    <source>
        <dbReference type="SAM" id="MobiDB-lite"/>
    </source>
</evidence>
<evidence type="ECO:0000259" key="9">
    <source>
        <dbReference type="PROSITE" id="PS50851"/>
    </source>
</evidence>
<dbReference type="InterPro" id="IPR008207">
    <property type="entry name" value="Sig_transdc_His_kin_Hpt_dom"/>
</dbReference>
<evidence type="ECO:0000256" key="5">
    <source>
        <dbReference type="ARBA" id="ARBA00022777"/>
    </source>
</evidence>
<feature type="domain" description="CheW-like" evidence="9">
    <location>
        <begin position="619"/>
        <end position="746"/>
    </location>
</feature>
<dbReference type="InterPro" id="IPR036061">
    <property type="entry name" value="CheW-like_dom_sf"/>
</dbReference>
<dbReference type="Gene3D" id="3.30.565.10">
    <property type="entry name" value="Histidine kinase-like ATPase, C-terminal domain"/>
    <property type="match status" value="1"/>
</dbReference>
<evidence type="ECO:0000259" key="8">
    <source>
        <dbReference type="PROSITE" id="PS50109"/>
    </source>
</evidence>
<comment type="catalytic activity">
    <reaction evidence="1">
        <text>ATP + protein L-histidine = ADP + protein N-phospho-L-histidine.</text>
        <dbReference type="EC" id="2.7.13.3"/>
    </reaction>
</comment>
<feature type="domain" description="CheW-like" evidence="9">
    <location>
        <begin position="457"/>
        <end position="595"/>
    </location>
</feature>
<dbReference type="SUPFAM" id="SSF50341">
    <property type="entry name" value="CheW-like"/>
    <property type="match status" value="2"/>
</dbReference>
<sequence>MNDIIREFLVESHESLAQLDLDLVTLEREPGERETLARVFRIIHTVKGTAGFLGLMKLQAVSHAGETLLIKVRSGALTFNAEIATALLGVVDAIRKILAALEATETEGEGDYSAAIQALDRLLPVAQARSPLLPPPAVREAPPVPIVPVVLPAPPPPPPVAVVPPPPPPPPPPATEVPSEPVKPPPAPRPKQPAPETSEGHGSAVSGSNIRVDVGLLDKLMTLVGELVLARNQIVQYSNGHEDSGLQGAVQRLNALTTELQAGVMKTRMQPIENVWAKFPRVVRDLAVACGKQVRLEMDGQETELDRTIIEAIRDPLTHIVRNAVDHGIEAPNIRTERRKSPEGRLLLHALHESGKVVIEIADDGGGIDPQRVRDKAISAKIVTPEVAARMTDAELLNLIFLPGFSTTDRVTHFSGRGVGMDVVRTNIEKIGGTVDVESRPGHGTTVKMKIPLTLAIVPALTVVTGGDRYAIPQANLLELVRLEGDQVRSAIEFVHGARVYRLRGNLLPLVYLARELQVESVPNPNNEVNIVVLQADDRRFGLVVDEIRDTEEIVVKPLQKLLKSLTVFAGATIMDDGRVALILDVMGLAVRANVVRGARERALVDRVAEVTERGGERPMLLLFATPGDGRVAVPLDQVARLEEFEPECIETVGGDVMVQYRGTILPLVHALGVSTPSTGELVQVVVFAGAGERVGLVVERILDIVESPAVNRSKATRPGVLFNAVVHDRITEFLDVDAIIQQARG</sequence>
<dbReference type="Pfam" id="PF01627">
    <property type="entry name" value="Hpt"/>
    <property type="match status" value="1"/>
</dbReference>
<dbReference type="PRINTS" id="PR00344">
    <property type="entry name" value="BCTRLSENSOR"/>
</dbReference>
<dbReference type="AlphaFoldDB" id="A0A6P2D6K5"/>
<feature type="modified residue" description="Phosphohistidine" evidence="6">
    <location>
        <position position="44"/>
    </location>
</feature>
<dbReference type="PROSITE" id="PS50894">
    <property type="entry name" value="HPT"/>
    <property type="match status" value="1"/>
</dbReference>
<dbReference type="GO" id="GO:0006935">
    <property type="term" value="P:chemotaxis"/>
    <property type="evidence" value="ECO:0007669"/>
    <property type="project" value="InterPro"/>
</dbReference>
<dbReference type="InterPro" id="IPR037006">
    <property type="entry name" value="CheA-like_homodim_sf"/>
</dbReference>
<dbReference type="Proteomes" id="UP000464178">
    <property type="component" value="Chromosome"/>
</dbReference>
<evidence type="ECO:0000256" key="1">
    <source>
        <dbReference type="ARBA" id="ARBA00000085"/>
    </source>
</evidence>
<dbReference type="SUPFAM" id="SSF47384">
    <property type="entry name" value="Homodimeric domain of signal transducing histidine kinase"/>
    <property type="match status" value="1"/>
</dbReference>